<sequence>MEVFSGSTVERGMAPQHVPIYIALPSRSFARLDLKQQLGIDDLLVAEIAQSLASAIFRTYLYLSPICAILAVQSAWILRLFAMATLNLVSQSVNTLWNSNAVKQLRRKVVFEFIATILGPGGNMFLLLLFWPGWILLGVSILIARTLFG</sequence>
<reference evidence="2 3" key="1">
    <citation type="submission" date="2019-06" db="EMBL/GenBank/DDBJ databases">
        <title>Draft genome sequence of the filamentous fungus Phialemoniopsis curvata isolated from diesel fuel.</title>
        <authorList>
            <person name="Varaljay V.A."/>
            <person name="Lyon W.J."/>
            <person name="Crouch A.L."/>
            <person name="Drake C.E."/>
            <person name="Hollomon J.M."/>
            <person name="Nadeau L.J."/>
            <person name="Nunn H.S."/>
            <person name="Stevenson B.S."/>
            <person name="Bojanowski C.L."/>
            <person name="Crookes-Goodson W.J."/>
        </authorList>
    </citation>
    <scope>NUCLEOTIDE SEQUENCE [LARGE SCALE GENOMIC DNA]</scope>
    <source>
        <strain evidence="2 3">D216</strain>
    </source>
</reference>
<organism evidence="2 3">
    <name type="scientific">Thyridium curvatum</name>
    <dbReference type="NCBI Taxonomy" id="1093900"/>
    <lineage>
        <taxon>Eukaryota</taxon>
        <taxon>Fungi</taxon>
        <taxon>Dikarya</taxon>
        <taxon>Ascomycota</taxon>
        <taxon>Pezizomycotina</taxon>
        <taxon>Sordariomycetes</taxon>
        <taxon>Sordariomycetidae</taxon>
        <taxon>Thyridiales</taxon>
        <taxon>Thyridiaceae</taxon>
        <taxon>Thyridium</taxon>
    </lineage>
</organism>
<dbReference type="GeneID" id="41977773"/>
<dbReference type="InParanoid" id="A0A507AF01"/>
<dbReference type="RefSeq" id="XP_030989706.1">
    <property type="nucleotide sequence ID" value="XM_031132932.1"/>
</dbReference>
<gene>
    <name evidence="2" type="ORF">E0L32_010326</name>
</gene>
<evidence type="ECO:0000313" key="2">
    <source>
        <dbReference type="EMBL" id="TPX07995.1"/>
    </source>
</evidence>
<name>A0A507AF01_9PEZI</name>
<dbReference type="OrthoDB" id="4844401at2759"/>
<comment type="caution">
    <text evidence="2">The sequence shown here is derived from an EMBL/GenBank/DDBJ whole genome shotgun (WGS) entry which is preliminary data.</text>
</comment>
<evidence type="ECO:0000313" key="3">
    <source>
        <dbReference type="Proteomes" id="UP000319257"/>
    </source>
</evidence>
<dbReference type="Proteomes" id="UP000319257">
    <property type="component" value="Unassembled WGS sequence"/>
</dbReference>
<evidence type="ECO:0000256" key="1">
    <source>
        <dbReference type="SAM" id="Phobius"/>
    </source>
</evidence>
<dbReference type="AlphaFoldDB" id="A0A507AF01"/>
<protein>
    <submittedName>
        <fullName evidence="2">Uncharacterized protein</fullName>
    </submittedName>
</protein>
<feature type="transmembrane region" description="Helical" evidence="1">
    <location>
        <begin position="125"/>
        <end position="148"/>
    </location>
</feature>
<accession>A0A507AF01</accession>
<dbReference type="EMBL" id="SKBQ01000082">
    <property type="protein sequence ID" value="TPX07995.1"/>
    <property type="molecule type" value="Genomic_DNA"/>
</dbReference>
<keyword evidence="1" id="KW-0472">Membrane</keyword>
<feature type="transmembrane region" description="Helical" evidence="1">
    <location>
        <begin position="60"/>
        <end position="82"/>
    </location>
</feature>
<keyword evidence="1" id="KW-1133">Transmembrane helix</keyword>
<proteinExistence type="predicted"/>
<keyword evidence="3" id="KW-1185">Reference proteome</keyword>
<keyword evidence="1" id="KW-0812">Transmembrane</keyword>